<organism evidence="1 2">
    <name type="scientific">Leptospira noguchii</name>
    <dbReference type="NCBI Taxonomy" id="28182"/>
    <lineage>
        <taxon>Bacteria</taxon>
        <taxon>Pseudomonadati</taxon>
        <taxon>Spirochaetota</taxon>
        <taxon>Spirochaetia</taxon>
        <taxon>Leptospirales</taxon>
        <taxon>Leptospiraceae</taxon>
        <taxon>Leptospira</taxon>
    </lineage>
</organism>
<reference evidence="1 2" key="1">
    <citation type="submission" date="2013-01" db="EMBL/GenBank/DDBJ databases">
        <authorList>
            <person name="Harkins D.M."/>
            <person name="Durkin A.S."/>
            <person name="Brinkac L.M."/>
            <person name="Haft D.H."/>
            <person name="Selengut J.D."/>
            <person name="Sanka R."/>
            <person name="DePew J."/>
            <person name="Purushe J."/>
            <person name="Matthias M.A."/>
            <person name="Vinetz J.M."/>
            <person name="Sutton G.G."/>
            <person name="Nierman W.C."/>
            <person name="Fouts D.E."/>
        </authorList>
    </citation>
    <scope>NUCLEOTIDE SEQUENCE [LARGE SCALE GENOMIC DNA]</scope>
    <source>
        <strain evidence="1 2">HAI1536</strain>
    </source>
</reference>
<comment type="caution">
    <text evidence="1">The sequence shown here is derived from an EMBL/GenBank/DDBJ whole genome shotgun (WGS) entry which is preliminary data.</text>
</comment>
<accession>M6V4D0</accession>
<dbReference type="AlphaFoldDB" id="M6V4D0"/>
<evidence type="ECO:0000313" key="1">
    <source>
        <dbReference type="EMBL" id="EMO51755.1"/>
    </source>
</evidence>
<dbReference type="EMBL" id="AKWD02000064">
    <property type="protein sequence ID" value="EMO51755.1"/>
    <property type="molecule type" value="Genomic_DNA"/>
</dbReference>
<dbReference type="Proteomes" id="UP000012112">
    <property type="component" value="Unassembled WGS sequence"/>
</dbReference>
<protein>
    <submittedName>
        <fullName evidence="1">Uncharacterized protein</fullName>
    </submittedName>
</protein>
<gene>
    <name evidence="1" type="ORF">LEP1GSC172_2575</name>
</gene>
<proteinExistence type="predicted"/>
<sequence>MIASFSKAIEYKNPPKNLVFHLDREAIIVRTKLENICSVTKFQ</sequence>
<name>M6V4D0_9LEPT</name>
<evidence type="ECO:0000313" key="2">
    <source>
        <dbReference type="Proteomes" id="UP000012112"/>
    </source>
</evidence>